<organism evidence="4 5">
    <name type="scientific">Eragrostis curvula</name>
    <name type="common">weeping love grass</name>
    <dbReference type="NCBI Taxonomy" id="38414"/>
    <lineage>
        <taxon>Eukaryota</taxon>
        <taxon>Viridiplantae</taxon>
        <taxon>Streptophyta</taxon>
        <taxon>Embryophyta</taxon>
        <taxon>Tracheophyta</taxon>
        <taxon>Spermatophyta</taxon>
        <taxon>Magnoliopsida</taxon>
        <taxon>Liliopsida</taxon>
        <taxon>Poales</taxon>
        <taxon>Poaceae</taxon>
        <taxon>PACMAD clade</taxon>
        <taxon>Chloridoideae</taxon>
        <taxon>Eragrostideae</taxon>
        <taxon>Eragrostidinae</taxon>
        <taxon>Eragrostis</taxon>
    </lineage>
</organism>
<reference evidence="4 5" key="1">
    <citation type="journal article" date="2019" name="Sci. Rep.">
        <title>A high-quality genome of Eragrostis curvula grass provides insights into Poaceae evolution and supports new strategies to enhance forage quality.</title>
        <authorList>
            <person name="Carballo J."/>
            <person name="Santos B.A.C.M."/>
            <person name="Zappacosta D."/>
            <person name="Garbus I."/>
            <person name="Selva J.P."/>
            <person name="Gallo C.A."/>
            <person name="Diaz A."/>
            <person name="Albertini E."/>
            <person name="Caccamo M."/>
            <person name="Echenique V."/>
        </authorList>
    </citation>
    <scope>NUCLEOTIDE SEQUENCE [LARGE SCALE GENOMIC DNA]</scope>
    <source>
        <strain evidence="5">cv. Victoria</strain>
        <tissue evidence="4">Leaf</tissue>
    </source>
</reference>
<sequence length="904" mass="101277">MTLLAAVPLGPTATGAARRASEARRAAKQEESKEDLVSLINNEGEDLRVIAVWGTSGDLGLTTIVNAAYENPDVKKKFSCRAWIRILHPFNPNDFIQSLVKQFRSAEGVDVLLEPEKTGQDLAKEFTGYVNEKSYLIVLNDLSSFEEWNVIKTCFPPSSKKGSRIVVCSSQVEVASLCTGQENQIVELKQLSTDQTIYAFFKKDPHVLVKPHPMSSSNETTTSTNSPMVLTNEGLANQSEGSDERKVITNSFTRTKTLATALEESQLVGREKEKCDMVRLIISNQPSQESIVISVWGMGGLGKTTLVKDVYQSQALMNMFEKRAFVTVLRPFILKELLKSLIMQLTVESSERKEPTDLDHRTRSKVAAMEIDSLIVELSRLIKGKTCLIVLDDLSSTTEWDHIKRVFDKLDGTCQILVTTREESIAKHCSGKQENICQLKVLEDKDALNLFTKKEDKMEFQSVVDLARIRSLTVFGEWRSFYISEKMRLLRVLDLESTSGLVDHHLEHIGSLVHLKYISLRGCGGIYHLPDSWGNLLQLETLDIKGTRICRLPKSITKLRKLQHLFGGDLDPYCVWTNEIIPHDLMNLWLACCALKFLKDAEAMNGDPNRHDLCTYWWHVIFPTLAGRRLDPSGFVLPKGIRKLKSLHTLGLVNIGGGNKSILQDIRRLTQLRKLAVRGINKRNHQEFCSALADLRCLESLSVGTLGSPPLYVGIEDLCGLLDGVSSPPSNLQSLKLSAKLVKLPEWIGKLQNLVKLKLYGTKLSDVDGSMQVLGKLPNLAILRLLEDPFYITEESNRLNFRPEAPFPSLMVLELFYVEYYISSGHLVSVEFGQGAAPNLELLRFCGNSRGPADLFSGLASLPKLKEFGQNYYPYEFEADVQAQLALNPNGPILKKYSRTEMVL</sequence>
<dbReference type="GO" id="GO:0043531">
    <property type="term" value="F:ADP binding"/>
    <property type="evidence" value="ECO:0007669"/>
    <property type="project" value="InterPro"/>
</dbReference>
<dbReference type="InterPro" id="IPR002182">
    <property type="entry name" value="NB-ARC"/>
</dbReference>
<evidence type="ECO:0000256" key="1">
    <source>
        <dbReference type="ARBA" id="ARBA00022737"/>
    </source>
</evidence>
<feature type="domain" description="Disease resistance R13L4/SHOC-2-like LRR" evidence="3">
    <location>
        <begin position="469"/>
        <end position="567"/>
    </location>
</feature>
<evidence type="ECO:0000259" key="2">
    <source>
        <dbReference type="Pfam" id="PF00931"/>
    </source>
</evidence>
<dbReference type="Gene3D" id="3.80.10.10">
    <property type="entry name" value="Ribonuclease Inhibitor"/>
    <property type="match status" value="1"/>
</dbReference>
<name>A0A5J9T1U9_9POAL</name>
<accession>A0A5J9T1U9</accession>
<dbReference type="AlphaFoldDB" id="A0A5J9T1U9"/>
<dbReference type="Gene3D" id="3.40.50.300">
    <property type="entry name" value="P-loop containing nucleotide triphosphate hydrolases"/>
    <property type="match status" value="2"/>
</dbReference>
<dbReference type="InterPro" id="IPR027417">
    <property type="entry name" value="P-loop_NTPase"/>
</dbReference>
<dbReference type="SUPFAM" id="SSF52047">
    <property type="entry name" value="RNI-like"/>
    <property type="match status" value="1"/>
</dbReference>
<dbReference type="PRINTS" id="PR00364">
    <property type="entry name" value="DISEASERSIST"/>
</dbReference>
<keyword evidence="5" id="KW-1185">Reference proteome</keyword>
<feature type="domain" description="Disease resistance R13L4/SHOC-2-like LRR" evidence="3">
    <location>
        <begin position="636"/>
        <end position="867"/>
    </location>
</feature>
<gene>
    <name evidence="4" type="ORF">EJB05_47963</name>
</gene>
<dbReference type="Proteomes" id="UP000324897">
    <property type="component" value="Unassembled WGS sequence"/>
</dbReference>
<proteinExistence type="predicted"/>
<evidence type="ECO:0000313" key="5">
    <source>
        <dbReference type="Proteomes" id="UP000324897"/>
    </source>
</evidence>
<dbReference type="Pfam" id="PF23598">
    <property type="entry name" value="LRR_14"/>
    <property type="match status" value="2"/>
</dbReference>
<evidence type="ECO:0000259" key="3">
    <source>
        <dbReference type="Pfam" id="PF23598"/>
    </source>
</evidence>
<dbReference type="SUPFAM" id="SSF52540">
    <property type="entry name" value="P-loop containing nucleoside triphosphate hydrolases"/>
    <property type="match status" value="2"/>
</dbReference>
<feature type="domain" description="NB-ARC" evidence="2">
    <location>
        <begin position="36"/>
        <end position="202"/>
    </location>
</feature>
<dbReference type="EMBL" id="RWGY01000051">
    <property type="protein sequence ID" value="TVU04828.1"/>
    <property type="molecule type" value="Genomic_DNA"/>
</dbReference>
<dbReference type="OrthoDB" id="662896at2759"/>
<dbReference type="GO" id="GO:0098542">
    <property type="term" value="P:defense response to other organism"/>
    <property type="evidence" value="ECO:0007669"/>
    <property type="project" value="TreeGrafter"/>
</dbReference>
<dbReference type="PANTHER" id="PTHR23155:SF1114">
    <property type="entry name" value="OS02G0475500 PROTEIN"/>
    <property type="match status" value="1"/>
</dbReference>
<dbReference type="Gramene" id="TVU04828">
    <property type="protein sequence ID" value="TVU04828"/>
    <property type="gene ID" value="EJB05_47963"/>
</dbReference>
<dbReference type="InterPro" id="IPR032675">
    <property type="entry name" value="LRR_dom_sf"/>
</dbReference>
<feature type="domain" description="NB-ARC" evidence="2">
    <location>
        <begin position="287"/>
        <end position="455"/>
    </location>
</feature>
<protein>
    <recommendedName>
        <fullName evidence="6">NB-ARC domain-containing protein</fullName>
    </recommendedName>
</protein>
<evidence type="ECO:0008006" key="6">
    <source>
        <dbReference type="Google" id="ProtNLM"/>
    </source>
</evidence>
<dbReference type="InterPro" id="IPR044974">
    <property type="entry name" value="Disease_R_plants"/>
</dbReference>
<keyword evidence="1" id="KW-0677">Repeat</keyword>
<dbReference type="Pfam" id="PF00931">
    <property type="entry name" value="NB-ARC"/>
    <property type="match status" value="2"/>
</dbReference>
<dbReference type="PANTHER" id="PTHR23155">
    <property type="entry name" value="DISEASE RESISTANCE PROTEIN RP"/>
    <property type="match status" value="1"/>
</dbReference>
<comment type="caution">
    <text evidence="4">The sequence shown here is derived from an EMBL/GenBank/DDBJ whole genome shotgun (WGS) entry which is preliminary data.</text>
</comment>
<dbReference type="InterPro" id="IPR055414">
    <property type="entry name" value="LRR_R13L4/SHOC2-like"/>
</dbReference>
<feature type="non-terminal residue" evidence="4">
    <location>
        <position position="1"/>
    </location>
</feature>
<evidence type="ECO:0000313" key="4">
    <source>
        <dbReference type="EMBL" id="TVU04828.1"/>
    </source>
</evidence>